<feature type="binding site" evidence="14">
    <location>
        <begin position="599"/>
        <end position="601"/>
    </location>
    <ligand>
        <name>a peptide</name>
        <dbReference type="ChEBI" id="CHEBI:60466"/>
    </ligand>
</feature>
<keyword evidence="11 17" id="KW-0482">Metalloprotease</keyword>
<dbReference type="InterPro" id="IPR049980">
    <property type="entry name" value="LTA4H_cat"/>
</dbReference>
<dbReference type="CDD" id="cd09599">
    <property type="entry name" value="M1_LTA4H"/>
    <property type="match status" value="1"/>
</dbReference>
<dbReference type="FunFam" id="3.30.2010.30:FF:000001">
    <property type="entry name" value="Leukotriene A(4) hydrolase"/>
    <property type="match status" value="1"/>
</dbReference>
<evidence type="ECO:0000256" key="14">
    <source>
        <dbReference type="PIRSR" id="PIRSR612777-2"/>
    </source>
</evidence>
<evidence type="ECO:0000256" key="2">
    <source>
        <dbReference type="ARBA" id="ARBA00002142"/>
    </source>
</evidence>
<evidence type="ECO:0000256" key="4">
    <source>
        <dbReference type="ARBA" id="ARBA00004496"/>
    </source>
</evidence>
<comment type="function">
    <text evidence="2">Aminopeptidase that preferentially cleaves di- and tripeptides. Also has low epoxide hydrolase activity (in vitro). Can hydrolyze the epoxide leukotriene LTA(4) but it forms preferentially 5,6-dihydroxy-7,9,11,14-eicosatetraenoic acid rather than the cytokine leukotriene B(4) as the product compared to the homologous mammalian enzyme (in vitro).</text>
</comment>
<dbReference type="InterPro" id="IPR045357">
    <property type="entry name" value="Aminopeptidase_N-like_N"/>
</dbReference>
<evidence type="ECO:0000256" key="10">
    <source>
        <dbReference type="ARBA" id="ARBA00022833"/>
    </source>
</evidence>
<dbReference type="Gene3D" id="2.60.40.1730">
    <property type="entry name" value="tricorn interacting facor f3 domain"/>
    <property type="match status" value="1"/>
</dbReference>
<gene>
    <name evidence="19" type="ORF">SAPINGB_P003861</name>
</gene>
<dbReference type="NCBIfam" id="TIGR02411">
    <property type="entry name" value="leuko_A4_hydro"/>
    <property type="match status" value="1"/>
</dbReference>
<dbReference type="InterPro" id="IPR016024">
    <property type="entry name" value="ARM-type_fold"/>
</dbReference>
<feature type="binding site" evidence="16">
    <location>
        <begin position="152"/>
        <end position="154"/>
    </location>
    <ligand>
        <name>a peptide</name>
        <dbReference type="ChEBI" id="CHEBI:60466"/>
    </ligand>
</feature>
<comment type="subcellular location">
    <subcellularLocation>
        <location evidence="4 17">Cytoplasm</location>
    </subcellularLocation>
    <subcellularLocation>
        <location evidence="3">Nucleus</location>
    </subcellularLocation>
</comment>
<name>A0A5E8BTR1_9ASCO</name>
<dbReference type="InterPro" id="IPR042097">
    <property type="entry name" value="Aminopeptidase_N-like_N_sf"/>
</dbReference>
<dbReference type="InterPro" id="IPR038502">
    <property type="entry name" value="M1_LTA-4_hydro/amino_C_sf"/>
</dbReference>
<evidence type="ECO:0000256" key="15">
    <source>
        <dbReference type="PIRSR" id="PIRSR612777-3"/>
    </source>
</evidence>
<dbReference type="Gene3D" id="1.25.40.320">
    <property type="entry name" value="Peptidase M1, leukotriene A4 hydrolase/aminopeptidase C-terminal domain"/>
    <property type="match status" value="1"/>
</dbReference>
<evidence type="ECO:0000313" key="19">
    <source>
        <dbReference type="EMBL" id="VVT54009.1"/>
    </source>
</evidence>
<evidence type="ECO:0000256" key="13">
    <source>
        <dbReference type="PIRSR" id="PIRSR612777-1"/>
    </source>
</evidence>
<dbReference type="GO" id="GO:0006508">
    <property type="term" value="P:proteolysis"/>
    <property type="evidence" value="ECO:0007669"/>
    <property type="project" value="UniProtKB-KW"/>
</dbReference>
<feature type="binding site" evidence="15">
    <location>
        <position position="311"/>
    </location>
    <ligand>
        <name>Zn(2+)</name>
        <dbReference type="ChEBI" id="CHEBI:29105"/>
        <note>catalytic</note>
    </ligand>
</feature>
<evidence type="ECO:0000259" key="18">
    <source>
        <dbReference type="SMART" id="SM01263"/>
    </source>
</evidence>
<evidence type="ECO:0000256" key="3">
    <source>
        <dbReference type="ARBA" id="ARBA00004123"/>
    </source>
</evidence>
<evidence type="ECO:0000256" key="11">
    <source>
        <dbReference type="ARBA" id="ARBA00023049"/>
    </source>
</evidence>
<dbReference type="EC" id="3.3.2.10" evidence="17"/>
<evidence type="ECO:0000256" key="1">
    <source>
        <dbReference type="ARBA" id="ARBA00001268"/>
    </source>
</evidence>
<dbReference type="SUPFAM" id="SSF63737">
    <property type="entry name" value="Leukotriene A4 hydrolase N-terminal domain"/>
    <property type="match status" value="1"/>
</dbReference>
<keyword evidence="20" id="KW-1185">Reference proteome</keyword>
<dbReference type="AlphaFoldDB" id="A0A5E8BTR1"/>
<keyword evidence="10 15" id="KW-0862">Zinc</keyword>
<dbReference type="FunFam" id="1.10.390.10:FF:000009">
    <property type="entry name" value="Leukotriene A(4) hydrolase"/>
    <property type="match status" value="1"/>
</dbReference>
<dbReference type="InterPro" id="IPR015211">
    <property type="entry name" value="Peptidase_M1_C"/>
</dbReference>
<dbReference type="SUPFAM" id="SSF48371">
    <property type="entry name" value="ARM repeat"/>
    <property type="match status" value="1"/>
</dbReference>
<evidence type="ECO:0000256" key="7">
    <source>
        <dbReference type="ARBA" id="ARBA00022670"/>
    </source>
</evidence>
<comment type="similarity">
    <text evidence="5 17">Belongs to the peptidase M1 family.</text>
</comment>
<feature type="binding site" evidence="15">
    <location>
        <position position="334"/>
    </location>
    <ligand>
        <name>Zn(2+)</name>
        <dbReference type="ChEBI" id="CHEBI:29105"/>
        <note>catalytic</note>
    </ligand>
</feature>
<evidence type="ECO:0000313" key="20">
    <source>
        <dbReference type="Proteomes" id="UP000398389"/>
    </source>
</evidence>
<dbReference type="GO" id="GO:0005829">
    <property type="term" value="C:cytosol"/>
    <property type="evidence" value="ECO:0007669"/>
    <property type="project" value="TreeGrafter"/>
</dbReference>
<keyword evidence="6 17" id="KW-0963">Cytoplasm</keyword>
<dbReference type="InterPro" id="IPR001930">
    <property type="entry name" value="Peptidase_M1"/>
</dbReference>
<feature type="binding site" evidence="15">
    <location>
        <position position="315"/>
    </location>
    <ligand>
        <name>Zn(2+)</name>
        <dbReference type="ChEBI" id="CHEBI:29105"/>
        <note>catalytic</note>
    </ligand>
</feature>
<feature type="active site" description="Proton donor" evidence="13">
    <location>
        <position position="402"/>
    </location>
</feature>
<evidence type="ECO:0000256" key="9">
    <source>
        <dbReference type="ARBA" id="ARBA00022801"/>
    </source>
</evidence>
<dbReference type="Pfam" id="PF17900">
    <property type="entry name" value="Peptidase_M1_N"/>
    <property type="match status" value="1"/>
</dbReference>
<dbReference type="OrthoDB" id="79562at2759"/>
<evidence type="ECO:0000256" key="16">
    <source>
        <dbReference type="PIRSR" id="PIRSR634015-2"/>
    </source>
</evidence>
<evidence type="ECO:0000256" key="17">
    <source>
        <dbReference type="RuleBase" id="RU361141"/>
    </source>
</evidence>
<evidence type="ECO:0000256" key="5">
    <source>
        <dbReference type="ARBA" id="ARBA00010136"/>
    </source>
</evidence>
<dbReference type="InterPro" id="IPR014782">
    <property type="entry name" value="Peptidase_M1_dom"/>
</dbReference>
<keyword evidence="8 15" id="KW-0479">Metal-binding</keyword>
<dbReference type="RefSeq" id="XP_031854467.1">
    <property type="nucleotide sequence ID" value="XM_031998576.1"/>
</dbReference>
<dbReference type="SMART" id="SM01263">
    <property type="entry name" value="Leuk-A4-hydro_C"/>
    <property type="match status" value="1"/>
</dbReference>
<feature type="active site" description="Proton acceptor" evidence="13">
    <location>
        <position position="312"/>
    </location>
</feature>
<dbReference type="GO" id="GO:0008237">
    <property type="term" value="F:metallopeptidase activity"/>
    <property type="evidence" value="ECO:0007669"/>
    <property type="project" value="UniProtKB-KW"/>
</dbReference>
<accession>A0A5E8BTR1</accession>
<keyword evidence="9 17" id="KW-0378">Hydrolase</keyword>
<dbReference type="InterPro" id="IPR027268">
    <property type="entry name" value="Peptidase_M4/M1_CTD_sf"/>
</dbReference>
<evidence type="ECO:0000256" key="8">
    <source>
        <dbReference type="ARBA" id="ARBA00022723"/>
    </source>
</evidence>
<dbReference type="PANTHER" id="PTHR45726:SF3">
    <property type="entry name" value="LEUKOTRIENE A-4 HYDROLASE"/>
    <property type="match status" value="1"/>
</dbReference>
<dbReference type="EMBL" id="CABVLU010000003">
    <property type="protein sequence ID" value="VVT54009.1"/>
    <property type="molecule type" value="Genomic_DNA"/>
</dbReference>
<comment type="cofactor">
    <cofactor evidence="15 17">
        <name>Zn(2+)</name>
        <dbReference type="ChEBI" id="CHEBI:29105"/>
    </cofactor>
    <text evidence="15 17">Binds 1 zinc ion per subunit.</text>
</comment>
<organism evidence="19 20">
    <name type="scientific">Magnusiomyces paraingens</name>
    <dbReference type="NCBI Taxonomy" id="2606893"/>
    <lineage>
        <taxon>Eukaryota</taxon>
        <taxon>Fungi</taxon>
        <taxon>Dikarya</taxon>
        <taxon>Ascomycota</taxon>
        <taxon>Saccharomycotina</taxon>
        <taxon>Dipodascomycetes</taxon>
        <taxon>Dipodascales</taxon>
        <taxon>Dipodascaceae</taxon>
        <taxon>Magnusiomyces</taxon>
    </lineage>
</organism>
<dbReference type="GO" id="GO:0008270">
    <property type="term" value="F:zinc ion binding"/>
    <property type="evidence" value="ECO:0007669"/>
    <property type="project" value="InterPro"/>
</dbReference>
<keyword evidence="7 17" id="KW-0645">Protease</keyword>
<comment type="catalytic activity">
    <reaction evidence="1 17">
        <text>an epoxide + H2O = an ethanediol</text>
        <dbReference type="Rhea" id="RHEA:19037"/>
        <dbReference type="ChEBI" id="CHEBI:15377"/>
        <dbReference type="ChEBI" id="CHEBI:32955"/>
        <dbReference type="ChEBI" id="CHEBI:140594"/>
        <dbReference type="EC" id="3.3.2.10"/>
    </reaction>
</comment>
<dbReference type="SUPFAM" id="SSF55486">
    <property type="entry name" value="Metalloproteases ('zincins'), catalytic domain"/>
    <property type="match status" value="1"/>
</dbReference>
<protein>
    <recommendedName>
        <fullName evidence="17">Leukotriene A(4) hydrolase</fullName>
        <shortName evidence="17">LTA-4 hydrolase</shortName>
        <ecNumber evidence="17">3.3.2.10</ecNumber>
        <ecNumber evidence="17">3.4.11.-</ecNumber>
    </recommendedName>
</protein>
<feature type="domain" description="Peptidase M1 leukotriene A4 hydrolase/aminopeptidase C-terminal" evidence="18">
    <location>
        <begin position="482"/>
        <end position="641"/>
    </location>
</feature>
<sequence>MSTTIFDIKRPIESPERDPSTLSNYYAFNVNLTDIEYHVDWEKKILVGKVIYDLSIKESSQPSSIILDTSYLNVFKASINDEETPFVLDEKRLEPLGTKLSIPLHKWRTKTSSTKAQLKLSLEFSTTEKVTAVQWLEPEQTAGKTAPYLFSQCEAIHARSMYPCFDTPSVKSPMNISIYSIYPTVSSGNVVSKPSKPGSEIEPYVFKQELPIPSYLFAIASGDISNAPIGPRSLIYSEPSFLQACQYEFEADTEKFIEVAEKIVFPYEWKTYNVLILPPSFPYGGMENPNITFATPTLISGDRQNVDVIAHELAHSWSGNLVTNCSWEHFWLNEGWTMYLERRIVGSIHGEAYRHFSAIIGWKDLQDDIDSMSPATREKYSPLVVDLSNLADPDDAFSTVPYEKGFNLLFLIEQKLGGFKEFDPFIPFYFTKFRTQSLDTYQFKDTLYEFFKHKKDILDEIDWDTWFYSPGMPPVKPDFDTSLADACYALSAKWVDAALNAPKNATISYFKEKFSVENLKGWNSQQYLVFLDSVTDSPKIRWSDAAPSNAVKALGEIYKFESSSNPEVISRWFKIAVKARLGHESTYNPLANWLGTVGRMKFVRPGFRELAKVDKPLAISTFKKNELFYHPICRNMVSRDLGL</sequence>
<proteinExistence type="inferred from homology"/>
<dbReference type="GO" id="GO:0004177">
    <property type="term" value="F:aminopeptidase activity"/>
    <property type="evidence" value="ECO:0007669"/>
    <property type="project" value="TreeGrafter"/>
</dbReference>
<feature type="binding site" evidence="14">
    <location>
        <begin position="282"/>
        <end position="287"/>
    </location>
    <ligand>
        <name>a peptide</name>
        <dbReference type="ChEBI" id="CHEBI:60466"/>
    </ligand>
</feature>
<dbReference type="FunFam" id="1.25.40.320:FF:000001">
    <property type="entry name" value="Leukotriene A(4) hydrolase"/>
    <property type="match status" value="1"/>
</dbReference>
<evidence type="ECO:0000256" key="12">
    <source>
        <dbReference type="ARBA" id="ARBA00023242"/>
    </source>
</evidence>
<keyword evidence="12" id="KW-0539">Nucleus</keyword>
<dbReference type="Proteomes" id="UP000398389">
    <property type="component" value="Unassembled WGS sequence"/>
</dbReference>
<dbReference type="PRINTS" id="PR00756">
    <property type="entry name" value="ALADIPTASE"/>
</dbReference>
<dbReference type="GeneID" id="43582676"/>
<dbReference type="PANTHER" id="PTHR45726">
    <property type="entry name" value="LEUKOTRIENE A-4 HYDROLASE"/>
    <property type="match status" value="1"/>
</dbReference>
<dbReference type="GO" id="GO:0004301">
    <property type="term" value="F:epoxide hydrolase activity"/>
    <property type="evidence" value="ECO:0007669"/>
    <property type="project" value="UniProtKB-EC"/>
</dbReference>
<dbReference type="Pfam" id="PF01433">
    <property type="entry name" value="Peptidase_M1"/>
    <property type="match status" value="1"/>
</dbReference>
<dbReference type="Gene3D" id="1.10.390.10">
    <property type="entry name" value="Neutral Protease Domain 2"/>
    <property type="match status" value="1"/>
</dbReference>
<dbReference type="Pfam" id="PF09127">
    <property type="entry name" value="Leuk-A4-hydro_C"/>
    <property type="match status" value="1"/>
</dbReference>
<evidence type="ECO:0000256" key="6">
    <source>
        <dbReference type="ARBA" id="ARBA00022490"/>
    </source>
</evidence>
<reference evidence="19 20" key="1">
    <citation type="submission" date="2019-09" db="EMBL/GenBank/DDBJ databases">
        <authorList>
            <person name="Brejova B."/>
        </authorList>
    </citation>
    <scope>NUCLEOTIDE SEQUENCE [LARGE SCALE GENOMIC DNA]</scope>
</reference>
<dbReference type="Gene3D" id="3.30.2010.30">
    <property type="match status" value="1"/>
</dbReference>
<dbReference type="EC" id="3.4.11.-" evidence="17"/>
<dbReference type="InterPro" id="IPR034015">
    <property type="entry name" value="M1_LTA4H"/>
</dbReference>
<dbReference type="GO" id="GO:0005634">
    <property type="term" value="C:nucleus"/>
    <property type="evidence" value="ECO:0007669"/>
    <property type="project" value="UniProtKB-SubCell"/>
</dbReference>
<dbReference type="InterPro" id="IPR012777">
    <property type="entry name" value="LTA4H"/>
</dbReference>